<organism evidence="2 3">
    <name type="scientific">Cryptolaemus montrouzieri</name>
    <dbReference type="NCBI Taxonomy" id="559131"/>
    <lineage>
        <taxon>Eukaryota</taxon>
        <taxon>Metazoa</taxon>
        <taxon>Ecdysozoa</taxon>
        <taxon>Arthropoda</taxon>
        <taxon>Hexapoda</taxon>
        <taxon>Insecta</taxon>
        <taxon>Pterygota</taxon>
        <taxon>Neoptera</taxon>
        <taxon>Endopterygota</taxon>
        <taxon>Coleoptera</taxon>
        <taxon>Polyphaga</taxon>
        <taxon>Cucujiformia</taxon>
        <taxon>Coccinelloidea</taxon>
        <taxon>Coccinellidae</taxon>
        <taxon>Scymninae</taxon>
        <taxon>Scymnini</taxon>
        <taxon>Cryptolaemus</taxon>
    </lineage>
</organism>
<proteinExistence type="predicted"/>
<dbReference type="Proteomes" id="UP001516400">
    <property type="component" value="Unassembled WGS sequence"/>
</dbReference>
<dbReference type="EMBL" id="JABFTP020000103">
    <property type="protein sequence ID" value="KAL3276733.1"/>
    <property type="molecule type" value="Genomic_DNA"/>
</dbReference>
<dbReference type="AlphaFoldDB" id="A0ABD2NDB3"/>
<evidence type="ECO:0000313" key="2">
    <source>
        <dbReference type="EMBL" id="KAL3276733.1"/>
    </source>
</evidence>
<evidence type="ECO:0000256" key="1">
    <source>
        <dbReference type="SAM" id="MobiDB-lite"/>
    </source>
</evidence>
<feature type="region of interest" description="Disordered" evidence="1">
    <location>
        <begin position="1"/>
        <end position="28"/>
    </location>
</feature>
<feature type="non-terminal residue" evidence="2">
    <location>
        <position position="1"/>
    </location>
</feature>
<keyword evidence="3" id="KW-1185">Reference proteome</keyword>
<name>A0ABD2NDB3_9CUCU</name>
<accession>A0ABD2NDB3</accession>
<comment type="caution">
    <text evidence="2">The sequence shown here is derived from an EMBL/GenBank/DDBJ whole genome shotgun (WGS) entry which is preliminary data.</text>
</comment>
<evidence type="ECO:0000313" key="3">
    <source>
        <dbReference type="Proteomes" id="UP001516400"/>
    </source>
</evidence>
<feature type="non-terminal residue" evidence="2">
    <location>
        <position position="108"/>
    </location>
</feature>
<reference evidence="2 3" key="1">
    <citation type="journal article" date="2021" name="BMC Biol.">
        <title>Horizontally acquired antibacterial genes associated with adaptive radiation of ladybird beetles.</title>
        <authorList>
            <person name="Li H.S."/>
            <person name="Tang X.F."/>
            <person name="Huang Y.H."/>
            <person name="Xu Z.Y."/>
            <person name="Chen M.L."/>
            <person name="Du X.Y."/>
            <person name="Qiu B.Y."/>
            <person name="Chen P.T."/>
            <person name="Zhang W."/>
            <person name="Slipinski A."/>
            <person name="Escalona H.E."/>
            <person name="Waterhouse R.M."/>
            <person name="Zwick A."/>
            <person name="Pang H."/>
        </authorList>
    </citation>
    <scope>NUCLEOTIDE SEQUENCE [LARGE SCALE GENOMIC DNA]</scope>
    <source>
        <strain evidence="2">SYSU2018</strain>
    </source>
</reference>
<gene>
    <name evidence="2" type="ORF">HHI36_012103</name>
</gene>
<sequence length="108" mass="12043">KIDTKKDLQMLNSDDNKSNECDNEKIGKNKDSLESTLTAEELNSSFTNTVRSLSIKASKQRSGYFLKQSLQQNSKVSAAMALFDTDPEEIIRAVKSFKSLNSDIYGLS</sequence>
<protein>
    <submittedName>
        <fullName evidence="2">Uncharacterized protein</fullName>
    </submittedName>
</protein>